<dbReference type="InterPro" id="IPR036961">
    <property type="entry name" value="Kinesin_motor_dom_sf"/>
</dbReference>
<dbReference type="GO" id="GO:0008017">
    <property type="term" value="F:microtubule binding"/>
    <property type="evidence" value="ECO:0007669"/>
    <property type="project" value="InterPro"/>
</dbReference>
<dbReference type="SUPFAM" id="SSF52540">
    <property type="entry name" value="P-loop containing nucleoside triphosphate hydrolases"/>
    <property type="match status" value="1"/>
</dbReference>
<evidence type="ECO:0000259" key="2">
    <source>
        <dbReference type="PROSITE" id="PS50067"/>
    </source>
</evidence>
<dbReference type="PANTHER" id="PTHR47968">
    <property type="entry name" value="CENTROMERE PROTEIN E"/>
    <property type="match status" value="1"/>
</dbReference>
<dbReference type="AlphaFoldDB" id="C5LKK9"/>
<keyword evidence="4" id="KW-1185">Reference proteome</keyword>
<dbReference type="PROSITE" id="PS50067">
    <property type="entry name" value="KINESIN_MOTOR_2"/>
    <property type="match status" value="1"/>
</dbReference>
<dbReference type="InterPro" id="IPR027417">
    <property type="entry name" value="P-loop_NTPase"/>
</dbReference>
<dbReference type="PRINTS" id="PR00380">
    <property type="entry name" value="KINESINHEAVY"/>
</dbReference>
<dbReference type="RefSeq" id="XP_002770918.1">
    <property type="nucleotide sequence ID" value="XM_002770872.1"/>
</dbReference>
<dbReference type="GO" id="GO:0007018">
    <property type="term" value="P:microtubule-based movement"/>
    <property type="evidence" value="ECO:0007669"/>
    <property type="project" value="InterPro"/>
</dbReference>
<feature type="non-terminal residue" evidence="3">
    <location>
        <position position="191"/>
    </location>
</feature>
<evidence type="ECO:0000313" key="4">
    <source>
        <dbReference type="Proteomes" id="UP000007800"/>
    </source>
</evidence>
<dbReference type="SMART" id="SM00129">
    <property type="entry name" value="KISc"/>
    <property type="match status" value="1"/>
</dbReference>
<keyword evidence="1" id="KW-0505">Motor protein</keyword>
<dbReference type="GO" id="GO:0005524">
    <property type="term" value="F:ATP binding"/>
    <property type="evidence" value="ECO:0007669"/>
    <property type="project" value="UniProtKB-UniRule"/>
</dbReference>
<name>C5LKK9_PERM5</name>
<keyword evidence="1" id="KW-0547">Nucleotide-binding</keyword>
<protein>
    <recommendedName>
        <fullName evidence="2">Kinesin motor domain-containing protein</fullName>
    </recommendedName>
</protein>
<proteinExistence type="inferred from homology"/>
<dbReference type="InParanoid" id="C5LKK9"/>
<dbReference type="EMBL" id="GG682831">
    <property type="protein sequence ID" value="EER02734.1"/>
    <property type="molecule type" value="Genomic_DNA"/>
</dbReference>
<dbReference type="Gene3D" id="3.40.850.10">
    <property type="entry name" value="Kinesin motor domain"/>
    <property type="match status" value="1"/>
</dbReference>
<dbReference type="Pfam" id="PF00225">
    <property type="entry name" value="Kinesin"/>
    <property type="match status" value="1"/>
</dbReference>
<dbReference type="Proteomes" id="UP000007800">
    <property type="component" value="Unassembled WGS sequence"/>
</dbReference>
<reference evidence="3 4" key="1">
    <citation type="submission" date="2008-07" db="EMBL/GenBank/DDBJ databases">
        <authorList>
            <person name="El-Sayed N."/>
            <person name="Caler E."/>
            <person name="Inman J."/>
            <person name="Amedeo P."/>
            <person name="Hass B."/>
            <person name="Wortman J."/>
        </authorList>
    </citation>
    <scope>NUCLEOTIDE SEQUENCE [LARGE SCALE GENOMIC DNA]</scope>
    <source>
        <strain evidence="4">ATCC 50983 / TXsc</strain>
    </source>
</reference>
<accession>C5LKK9</accession>
<comment type="similarity">
    <text evidence="1">Belongs to the TRAFAC class myosin-kinesin ATPase superfamily. Kinesin family.</text>
</comment>
<dbReference type="InterPro" id="IPR001752">
    <property type="entry name" value="Kinesin_motor_dom"/>
</dbReference>
<sequence>SASDRRYTFPFHRVMGSEVSQEETFKHVALPVLNSCMDGHNGCIFCYGQTGSGKTYTMSGGEGYAERGIIPRCIEELFAAVERFQRSTPGAVSVSYLEVYNENAYDLLCESVNPRTPIEHWPKVSLLEDENGEIVLRNLSLHTTLTEDDALDMFMLGNVNRMVSSTAANMASSRSHTVFTLEVEQVSDEGE</sequence>
<feature type="domain" description="Kinesin motor" evidence="2">
    <location>
        <begin position="1"/>
        <end position="191"/>
    </location>
</feature>
<organism evidence="4">
    <name type="scientific">Perkinsus marinus (strain ATCC 50983 / TXsc)</name>
    <dbReference type="NCBI Taxonomy" id="423536"/>
    <lineage>
        <taxon>Eukaryota</taxon>
        <taxon>Sar</taxon>
        <taxon>Alveolata</taxon>
        <taxon>Perkinsozoa</taxon>
        <taxon>Perkinsea</taxon>
        <taxon>Perkinsida</taxon>
        <taxon>Perkinsidae</taxon>
        <taxon>Perkinsus</taxon>
    </lineage>
</organism>
<keyword evidence="1" id="KW-0067">ATP-binding</keyword>
<dbReference type="GO" id="GO:0003777">
    <property type="term" value="F:microtubule motor activity"/>
    <property type="evidence" value="ECO:0007669"/>
    <property type="project" value="InterPro"/>
</dbReference>
<dbReference type="OrthoDB" id="3176171at2759"/>
<dbReference type="GeneID" id="9048277"/>
<dbReference type="OMA" id="NETVFAY"/>
<dbReference type="InterPro" id="IPR027640">
    <property type="entry name" value="Kinesin-like_fam"/>
</dbReference>
<dbReference type="PANTHER" id="PTHR47968:SF67">
    <property type="entry name" value="KINESIN MOTOR DOMAIN-CONTAINING PROTEIN"/>
    <property type="match status" value="1"/>
</dbReference>
<feature type="binding site" evidence="1">
    <location>
        <begin position="48"/>
        <end position="55"/>
    </location>
    <ligand>
        <name>ATP</name>
        <dbReference type="ChEBI" id="CHEBI:30616"/>
    </ligand>
</feature>
<evidence type="ECO:0000256" key="1">
    <source>
        <dbReference type="PROSITE-ProRule" id="PRU00283"/>
    </source>
</evidence>
<gene>
    <name evidence="3" type="ORF">Pmar_PMAR004759</name>
</gene>
<feature type="non-terminal residue" evidence="3">
    <location>
        <position position="1"/>
    </location>
</feature>
<evidence type="ECO:0000313" key="3">
    <source>
        <dbReference type="EMBL" id="EER02734.1"/>
    </source>
</evidence>